<reference evidence="1 2" key="1">
    <citation type="submission" date="2020-08" db="EMBL/GenBank/DDBJ databases">
        <title>Genomic Encyclopedia of Type Strains, Phase III (KMG-III): the genomes of soil and plant-associated and newly described type strains.</title>
        <authorList>
            <person name="Whitman W."/>
        </authorList>
    </citation>
    <scope>NUCLEOTIDE SEQUENCE [LARGE SCALE GENOMIC DNA]</scope>
    <source>
        <strain evidence="1 2">CECT 8960</strain>
    </source>
</reference>
<accession>A0A7W7Q346</accession>
<evidence type="ECO:0000313" key="1">
    <source>
        <dbReference type="EMBL" id="MBB4905906.1"/>
    </source>
</evidence>
<name>A0A7W7Q346_9PSEU</name>
<organism evidence="1 2">
    <name type="scientific">Actinophytocola algeriensis</name>
    <dbReference type="NCBI Taxonomy" id="1768010"/>
    <lineage>
        <taxon>Bacteria</taxon>
        <taxon>Bacillati</taxon>
        <taxon>Actinomycetota</taxon>
        <taxon>Actinomycetes</taxon>
        <taxon>Pseudonocardiales</taxon>
        <taxon>Pseudonocardiaceae</taxon>
    </lineage>
</organism>
<comment type="caution">
    <text evidence="1">The sequence shown here is derived from an EMBL/GenBank/DDBJ whole genome shotgun (WGS) entry which is preliminary data.</text>
</comment>
<gene>
    <name evidence="1" type="ORF">FHR82_002123</name>
</gene>
<sequence>MTVTRVALDQDITGDEEEMTMVRPARRTSNAAGSVMSTVMSVVTLPFRVLGQLFGGRRRRTARTR</sequence>
<dbReference type="RefSeq" id="WP_184810510.1">
    <property type="nucleotide sequence ID" value="NZ_JACHJQ010000002.1"/>
</dbReference>
<keyword evidence="2" id="KW-1185">Reference proteome</keyword>
<proteinExistence type="predicted"/>
<protein>
    <submittedName>
        <fullName evidence="1">Uncharacterized protein</fullName>
    </submittedName>
</protein>
<dbReference type="AlphaFoldDB" id="A0A7W7Q346"/>
<evidence type="ECO:0000313" key="2">
    <source>
        <dbReference type="Proteomes" id="UP000520767"/>
    </source>
</evidence>
<dbReference type="EMBL" id="JACHJQ010000002">
    <property type="protein sequence ID" value="MBB4905906.1"/>
    <property type="molecule type" value="Genomic_DNA"/>
</dbReference>
<dbReference type="Proteomes" id="UP000520767">
    <property type="component" value="Unassembled WGS sequence"/>
</dbReference>